<proteinExistence type="predicted"/>
<evidence type="ECO:0000256" key="7">
    <source>
        <dbReference type="ARBA" id="ARBA00023136"/>
    </source>
</evidence>
<dbReference type="PANTHER" id="PTHR32063">
    <property type="match status" value="1"/>
</dbReference>
<keyword evidence="4" id="KW-0997">Cell inner membrane</keyword>
<dbReference type="SUPFAM" id="SSF82866">
    <property type="entry name" value="Multidrug efflux transporter AcrB transmembrane domain"/>
    <property type="match status" value="2"/>
</dbReference>
<dbReference type="Pfam" id="PF00873">
    <property type="entry name" value="ACR_tran"/>
    <property type="match status" value="1"/>
</dbReference>
<evidence type="ECO:0000256" key="4">
    <source>
        <dbReference type="ARBA" id="ARBA00022519"/>
    </source>
</evidence>
<dbReference type="AlphaFoldDB" id="A0A1J5QJ51"/>
<feature type="transmembrane region" description="Helical" evidence="8">
    <location>
        <begin position="431"/>
        <end position="451"/>
    </location>
</feature>
<protein>
    <submittedName>
        <fullName evidence="9">Multidrug resistance protein MdtC</fullName>
    </submittedName>
</protein>
<feature type="transmembrane region" description="Helical" evidence="8">
    <location>
        <begin position="854"/>
        <end position="872"/>
    </location>
</feature>
<organism evidence="9">
    <name type="scientific">mine drainage metagenome</name>
    <dbReference type="NCBI Taxonomy" id="410659"/>
    <lineage>
        <taxon>unclassified sequences</taxon>
        <taxon>metagenomes</taxon>
        <taxon>ecological metagenomes</taxon>
    </lineage>
</organism>
<evidence type="ECO:0000256" key="8">
    <source>
        <dbReference type="SAM" id="Phobius"/>
    </source>
</evidence>
<feature type="transmembrane region" description="Helical" evidence="8">
    <location>
        <begin position="360"/>
        <end position="384"/>
    </location>
</feature>
<keyword evidence="5 8" id="KW-0812">Transmembrane</keyword>
<sequence length="1029" mass="110330">MTVSATFIHRPVATSLLTLAITLAGAVAFNLLPVAPLPQVDFPTIAVEAGLPGASPETMATAVATPLERSLGRIAGVSEMTSSSSLGSTRITLQFDLDRDINGAARDVQAGINAAHALLPTGMPTNPTYHKVNPADAPIMILALTSDSLPQGRLYDAASTVLAQKLSQLKGVGQVSVGGSSLPAVRVELNPDALSKYGLALSDVGAAVAATNVNSPKGAIEDGGHRWQISANDQAHTALEYMPLIISYVNGAPVRLSDIAEVTDSVQDLRNEGLSNGKPAVLLQIRRQPNANIIETVDRIRAALPQLRASIPAEIDVGVVIDRSPTIRVSVHDMEVTLAISIGLVVMVVFIFLRNARVTLIPTVAVPVSLIGTFGVMYLCGYSLDNLSLMALTVATGFVVDDAIVVLENVSRYIEQGVPPFQAALRGAREVTFTVLSMSISLIAVFIPLLLMGGIVGRLLREFAVTLSAAVVVSLIVSLTLTPMMCARLLKDRPAATPGRLNVLAERGFNGLLHAYQKTLDVALRHSLLTMLVLMLTICLNVYLYIIVPKGFFPQQDTGRLSGSIQADQGISFQLMQKKLADLVSIVQRDPAVENVVGFIGGGQRNTGFMFASLKPMSQRHMTVDQVIGRLRKSLAHEPGASLYLQPVQDIRMGGRASNAQYQYTIQGDDLMELRTWEPRIRAAMTRLPQLADVNTDQQDRGIETLLTIDRDAAARLGITTRQIDATLNGAFGQRQISTIYAALNQYFVIMEVAPKYWQNPQSLNAIYLTSSNGTQVPLSAISRFESGYGPLVVNHQGQFAASTLSFNLPAGVSLSQATIAIDGAFASLGVPTSIRGGFQGTAKVFQASLQNQPWLIMAALLAVYIVLGILYESYIHPLTIISTLPSAGVGALLALLACGVEFNIMGMIGVILLIGIVKKNAIMMIDFAIDAERSRGISPQEAIYEACLLRFRPIMMTTMAAMLGALPLAFGIGEGSELRQPLGISIVGGLLLSQLLTLYTTPVVYLYLDRFSLWFKRTFRAPPALRMS</sequence>
<dbReference type="Gene3D" id="3.30.70.1440">
    <property type="entry name" value="Multidrug efflux transporter AcrB pore domain"/>
    <property type="match status" value="1"/>
</dbReference>
<gene>
    <name evidence="9" type="primary">mdtC_28</name>
    <name evidence="9" type="ORF">GALL_407740</name>
</gene>
<evidence type="ECO:0000256" key="5">
    <source>
        <dbReference type="ARBA" id="ARBA00022692"/>
    </source>
</evidence>
<dbReference type="PANTHER" id="PTHR32063:SF34">
    <property type="entry name" value="MULTIDRUG RESISTANCE PROTEIN MDTC"/>
    <property type="match status" value="1"/>
</dbReference>
<comment type="subcellular location">
    <subcellularLocation>
        <location evidence="1">Cell membrane</location>
        <topology evidence="1">Multi-pass membrane protein</topology>
    </subcellularLocation>
</comment>
<keyword evidence="2" id="KW-0813">Transport</keyword>
<dbReference type="InterPro" id="IPR027463">
    <property type="entry name" value="AcrB_DN_DC_subdom"/>
</dbReference>
<dbReference type="GO" id="GO:0042910">
    <property type="term" value="F:xenobiotic transmembrane transporter activity"/>
    <property type="evidence" value="ECO:0007669"/>
    <property type="project" value="TreeGrafter"/>
</dbReference>
<dbReference type="PRINTS" id="PR00702">
    <property type="entry name" value="ACRIFLAVINRP"/>
</dbReference>
<reference evidence="9" key="1">
    <citation type="submission" date="2016-10" db="EMBL/GenBank/DDBJ databases">
        <title>Sequence of Gallionella enrichment culture.</title>
        <authorList>
            <person name="Poehlein A."/>
            <person name="Muehling M."/>
            <person name="Daniel R."/>
        </authorList>
    </citation>
    <scope>NUCLEOTIDE SEQUENCE</scope>
</reference>
<keyword evidence="7 8" id="KW-0472">Membrane</keyword>
<dbReference type="SUPFAM" id="SSF82714">
    <property type="entry name" value="Multidrug efflux transporter AcrB TolC docking domain, DN and DC subdomains"/>
    <property type="match status" value="2"/>
</dbReference>
<keyword evidence="6 8" id="KW-1133">Transmembrane helix</keyword>
<dbReference type="Gene3D" id="3.30.2090.10">
    <property type="entry name" value="Multidrug efflux transporter AcrB TolC docking domain, DN and DC subdomains"/>
    <property type="match status" value="2"/>
</dbReference>
<dbReference type="Gene3D" id="3.30.70.1320">
    <property type="entry name" value="Multidrug efflux transporter AcrB pore domain like"/>
    <property type="match status" value="1"/>
</dbReference>
<dbReference type="Gene3D" id="1.20.1640.10">
    <property type="entry name" value="Multidrug efflux transporter AcrB transmembrane domain"/>
    <property type="match status" value="2"/>
</dbReference>
<dbReference type="FunFam" id="3.30.70.1430:FF:000001">
    <property type="entry name" value="Efflux pump membrane transporter"/>
    <property type="match status" value="1"/>
</dbReference>
<dbReference type="FunFam" id="1.20.1640.10:FF:000001">
    <property type="entry name" value="Efflux pump membrane transporter"/>
    <property type="match status" value="1"/>
</dbReference>
<dbReference type="InterPro" id="IPR001036">
    <property type="entry name" value="Acrflvin-R"/>
</dbReference>
<feature type="transmembrane region" description="Helical" evidence="8">
    <location>
        <begin position="955"/>
        <end position="973"/>
    </location>
</feature>
<dbReference type="NCBIfam" id="NF033617">
    <property type="entry name" value="RND_permease_2"/>
    <property type="match status" value="1"/>
</dbReference>
<dbReference type="GO" id="GO:0005886">
    <property type="term" value="C:plasma membrane"/>
    <property type="evidence" value="ECO:0007669"/>
    <property type="project" value="UniProtKB-SubCell"/>
</dbReference>
<feature type="transmembrane region" description="Helical" evidence="8">
    <location>
        <begin position="336"/>
        <end position="353"/>
    </location>
</feature>
<accession>A0A1J5QJ51</accession>
<evidence type="ECO:0000256" key="6">
    <source>
        <dbReference type="ARBA" id="ARBA00022989"/>
    </source>
</evidence>
<evidence type="ECO:0000256" key="2">
    <source>
        <dbReference type="ARBA" id="ARBA00022448"/>
    </source>
</evidence>
<keyword evidence="3" id="KW-1003">Cell membrane</keyword>
<feature type="transmembrane region" description="Helical" evidence="8">
    <location>
        <begin position="892"/>
        <end position="918"/>
    </location>
</feature>
<feature type="transmembrane region" description="Helical" evidence="8">
    <location>
        <begin position="463"/>
        <end position="481"/>
    </location>
</feature>
<evidence type="ECO:0000256" key="3">
    <source>
        <dbReference type="ARBA" id="ARBA00022475"/>
    </source>
</evidence>
<dbReference type="Gene3D" id="3.30.70.1430">
    <property type="entry name" value="Multidrug efflux transporter AcrB pore domain"/>
    <property type="match status" value="2"/>
</dbReference>
<feature type="transmembrane region" description="Helical" evidence="8">
    <location>
        <begin position="985"/>
        <end position="1009"/>
    </location>
</feature>
<evidence type="ECO:0000313" key="9">
    <source>
        <dbReference type="EMBL" id="OIQ77531.1"/>
    </source>
</evidence>
<feature type="transmembrane region" description="Helical" evidence="8">
    <location>
        <begin position="528"/>
        <end position="548"/>
    </location>
</feature>
<evidence type="ECO:0000256" key="1">
    <source>
        <dbReference type="ARBA" id="ARBA00004651"/>
    </source>
</evidence>
<dbReference type="EMBL" id="MLJW01001593">
    <property type="protein sequence ID" value="OIQ77531.1"/>
    <property type="molecule type" value="Genomic_DNA"/>
</dbReference>
<name>A0A1J5QJ51_9ZZZZ</name>
<comment type="caution">
    <text evidence="9">The sequence shown here is derived from an EMBL/GenBank/DDBJ whole genome shotgun (WGS) entry which is preliminary data.</text>
</comment>
<dbReference type="SUPFAM" id="SSF82693">
    <property type="entry name" value="Multidrug efflux transporter AcrB pore domain, PN1, PN2, PC1 and PC2 subdomains"/>
    <property type="match status" value="4"/>
</dbReference>